<feature type="region of interest" description="Disordered" evidence="1">
    <location>
        <begin position="34"/>
        <end position="55"/>
    </location>
</feature>
<proteinExistence type="predicted"/>
<gene>
    <name evidence="2" type="ORF">PIB30_023401</name>
</gene>
<keyword evidence="3" id="KW-1185">Reference proteome</keyword>
<name>A0ABU6WD05_9FABA</name>
<reference evidence="2 3" key="1">
    <citation type="journal article" date="2023" name="Plants (Basel)">
        <title>Bridging the Gap: Combining Genomics and Transcriptomics Approaches to Understand Stylosanthes scabra, an Orphan Legume from the Brazilian Caatinga.</title>
        <authorList>
            <person name="Ferreira-Neto J.R.C."/>
            <person name="da Silva M.D."/>
            <person name="Binneck E."/>
            <person name="de Melo N.F."/>
            <person name="da Silva R.H."/>
            <person name="de Melo A.L.T.M."/>
            <person name="Pandolfi V."/>
            <person name="Bustamante F.O."/>
            <person name="Brasileiro-Vidal A.C."/>
            <person name="Benko-Iseppon A.M."/>
        </authorList>
    </citation>
    <scope>NUCLEOTIDE SEQUENCE [LARGE SCALE GENOMIC DNA]</scope>
    <source>
        <tissue evidence="2">Leaves</tissue>
    </source>
</reference>
<organism evidence="2 3">
    <name type="scientific">Stylosanthes scabra</name>
    <dbReference type="NCBI Taxonomy" id="79078"/>
    <lineage>
        <taxon>Eukaryota</taxon>
        <taxon>Viridiplantae</taxon>
        <taxon>Streptophyta</taxon>
        <taxon>Embryophyta</taxon>
        <taxon>Tracheophyta</taxon>
        <taxon>Spermatophyta</taxon>
        <taxon>Magnoliopsida</taxon>
        <taxon>eudicotyledons</taxon>
        <taxon>Gunneridae</taxon>
        <taxon>Pentapetalae</taxon>
        <taxon>rosids</taxon>
        <taxon>fabids</taxon>
        <taxon>Fabales</taxon>
        <taxon>Fabaceae</taxon>
        <taxon>Papilionoideae</taxon>
        <taxon>50 kb inversion clade</taxon>
        <taxon>dalbergioids sensu lato</taxon>
        <taxon>Dalbergieae</taxon>
        <taxon>Pterocarpus clade</taxon>
        <taxon>Stylosanthes</taxon>
    </lineage>
</organism>
<sequence>MEHENEGCSDTINLSLEDDGARTWNIAVNLGLQSNEEEEENLDKESCTDPTIPLDEFKDTTMANEYTDHNG</sequence>
<dbReference type="EMBL" id="JASCZI010181324">
    <property type="protein sequence ID" value="MED6181878.1"/>
    <property type="molecule type" value="Genomic_DNA"/>
</dbReference>
<comment type="caution">
    <text evidence="2">The sequence shown here is derived from an EMBL/GenBank/DDBJ whole genome shotgun (WGS) entry which is preliminary data.</text>
</comment>
<accession>A0ABU6WD05</accession>
<dbReference type="Proteomes" id="UP001341840">
    <property type="component" value="Unassembled WGS sequence"/>
</dbReference>
<protein>
    <submittedName>
        <fullName evidence="2">Uncharacterized protein</fullName>
    </submittedName>
</protein>
<evidence type="ECO:0000313" key="2">
    <source>
        <dbReference type="EMBL" id="MED6181878.1"/>
    </source>
</evidence>
<evidence type="ECO:0000256" key="1">
    <source>
        <dbReference type="SAM" id="MobiDB-lite"/>
    </source>
</evidence>
<evidence type="ECO:0000313" key="3">
    <source>
        <dbReference type="Proteomes" id="UP001341840"/>
    </source>
</evidence>